<dbReference type="PANTHER" id="PTHR43242:SF1">
    <property type="entry name" value="NAD(P)-BINDING ROSSMANN-FOLD SUPERFAMILY PROTEIN"/>
    <property type="match status" value="1"/>
</dbReference>
<dbReference type="PANTHER" id="PTHR43242">
    <property type="entry name" value="NAD(P)-BINDING ROSSMANN-FOLD SUPERFAMILY PROTEIN"/>
    <property type="match status" value="1"/>
</dbReference>
<evidence type="ECO:0000313" key="3">
    <source>
        <dbReference type="Proteomes" id="UP000704712"/>
    </source>
</evidence>
<dbReference type="EMBL" id="JAACNO010000617">
    <property type="protein sequence ID" value="KAF4146370.1"/>
    <property type="molecule type" value="Genomic_DNA"/>
</dbReference>
<feature type="domain" description="NAD-dependent epimerase/dehydratase" evidence="1">
    <location>
        <begin position="5"/>
        <end position="271"/>
    </location>
</feature>
<accession>A0A8S9V080</accession>
<evidence type="ECO:0000313" key="2">
    <source>
        <dbReference type="EMBL" id="KAF4146370.1"/>
    </source>
</evidence>
<dbReference type="Pfam" id="PF01370">
    <property type="entry name" value="Epimerase"/>
    <property type="match status" value="1"/>
</dbReference>
<sequence>MKTRVLVLGGTSNVAQFVLQRLQQYATLRVVDEDTVKEAEAVACTTRSQPFAPLPAGFITANSDSFSESKQTVTVYWQVDLMDLEALNKCIDDFRPTVVINCTAISSPAVCQKEPERASAPRGLVALLDELPWPIRFVHLSTDFVYEGTKPQGTSYKEDDAVSSPDLSVYGVGKLRFDHFLQNRPNSTNLQALILRIANVVGPTAPLFPDRSAPKFMEWLHHQLFQLETATPLKLWSDEFRSYLYVFDLVDLLIELLTINLKEHTTLVNVGGIDALSRVELANKYLAVTATHNPTAITAISRHIAPTSRAQVDLGYPSPLNTKLNTLRLANLLPHFIWTPTEKFLHEISCRFFIKE</sequence>
<reference evidence="2" key="1">
    <citation type="submission" date="2020-03" db="EMBL/GenBank/DDBJ databases">
        <title>Hybrid Assembly of Korean Phytophthora infestans isolates.</title>
        <authorList>
            <person name="Prokchorchik M."/>
            <person name="Lee Y."/>
            <person name="Seo J."/>
            <person name="Cho J.-H."/>
            <person name="Park Y.-E."/>
            <person name="Jang D.-C."/>
            <person name="Im J.-S."/>
            <person name="Choi J.-G."/>
            <person name="Park H.-J."/>
            <person name="Lee G.-B."/>
            <person name="Lee Y.-G."/>
            <person name="Hong S.-Y."/>
            <person name="Cho K."/>
            <person name="Sohn K.H."/>
        </authorList>
    </citation>
    <scope>NUCLEOTIDE SEQUENCE</scope>
    <source>
        <strain evidence="2">KR_2_A2</strain>
    </source>
</reference>
<proteinExistence type="predicted"/>
<dbReference type="InterPro" id="IPR036291">
    <property type="entry name" value="NAD(P)-bd_dom_sf"/>
</dbReference>
<organism evidence="2 3">
    <name type="scientific">Phytophthora infestans</name>
    <name type="common">Potato late blight agent</name>
    <name type="synonym">Botrytis infestans</name>
    <dbReference type="NCBI Taxonomy" id="4787"/>
    <lineage>
        <taxon>Eukaryota</taxon>
        <taxon>Sar</taxon>
        <taxon>Stramenopiles</taxon>
        <taxon>Oomycota</taxon>
        <taxon>Peronosporomycetes</taxon>
        <taxon>Peronosporales</taxon>
        <taxon>Peronosporaceae</taxon>
        <taxon>Phytophthora</taxon>
    </lineage>
</organism>
<dbReference type="Proteomes" id="UP000704712">
    <property type="component" value="Unassembled WGS sequence"/>
</dbReference>
<dbReference type="SUPFAM" id="SSF51735">
    <property type="entry name" value="NAD(P)-binding Rossmann-fold domains"/>
    <property type="match status" value="1"/>
</dbReference>
<name>A0A8S9V080_PHYIN</name>
<dbReference type="AlphaFoldDB" id="A0A8S9V080"/>
<evidence type="ECO:0000259" key="1">
    <source>
        <dbReference type="Pfam" id="PF01370"/>
    </source>
</evidence>
<comment type="caution">
    <text evidence="2">The sequence shown here is derived from an EMBL/GenBank/DDBJ whole genome shotgun (WGS) entry which is preliminary data.</text>
</comment>
<protein>
    <submittedName>
        <fullName evidence="2">NAD dependent epimerase/dehydratase family</fullName>
    </submittedName>
</protein>
<dbReference type="Gene3D" id="3.40.50.720">
    <property type="entry name" value="NAD(P)-binding Rossmann-like Domain"/>
    <property type="match status" value="1"/>
</dbReference>
<gene>
    <name evidence="2" type="ORF">GN958_ATG04395</name>
</gene>
<dbReference type="InterPro" id="IPR001509">
    <property type="entry name" value="Epimerase_deHydtase"/>
</dbReference>